<name>A0A4U9U4A7_9SPHI</name>
<keyword evidence="1" id="KW-0732">Signal</keyword>
<reference evidence="2 3" key="1">
    <citation type="submission" date="2019-05" db="EMBL/GenBank/DDBJ databases">
        <authorList>
            <consortium name="Pathogen Informatics"/>
        </authorList>
    </citation>
    <scope>NUCLEOTIDE SEQUENCE [LARGE SCALE GENOMIC DNA]</scope>
    <source>
        <strain evidence="2 3">NCTC11429</strain>
    </source>
</reference>
<dbReference type="PROSITE" id="PS51257">
    <property type="entry name" value="PROKAR_LIPOPROTEIN"/>
    <property type="match status" value="1"/>
</dbReference>
<dbReference type="AlphaFoldDB" id="A0A4U9U4A7"/>
<sequence length="159" mass="17859">MIRLNVFILSLGLLALLSAACHASGGDRPHSTSFVGKKWQMEKLTASPSIDWDIDGVKDTDIFALIDPCDKDDALMLREDGIVIREGGAEKCDEDEDEQWEDGTWKYDDATSMLTFSKEAKLDVSKVLESNSEKLVLEHHFKSTKGEEHVLTAVYRIKR</sequence>
<evidence type="ECO:0000313" key="3">
    <source>
        <dbReference type="Proteomes" id="UP000308196"/>
    </source>
</evidence>
<evidence type="ECO:0008006" key="4">
    <source>
        <dbReference type="Google" id="ProtNLM"/>
    </source>
</evidence>
<organism evidence="2 3">
    <name type="scientific">Sphingobacterium thalpophilum</name>
    <dbReference type="NCBI Taxonomy" id="259"/>
    <lineage>
        <taxon>Bacteria</taxon>
        <taxon>Pseudomonadati</taxon>
        <taxon>Bacteroidota</taxon>
        <taxon>Sphingobacteriia</taxon>
        <taxon>Sphingobacteriales</taxon>
        <taxon>Sphingobacteriaceae</taxon>
        <taxon>Sphingobacterium</taxon>
    </lineage>
</organism>
<feature type="chain" id="PRO_5020319468" description="Lipocalin-like domain-containing protein" evidence="1">
    <location>
        <begin position="24"/>
        <end position="159"/>
    </location>
</feature>
<evidence type="ECO:0000256" key="1">
    <source>
        <dbReference type="SAM" id="SignalP"/>
    </source>
</evidence>
<dbReference type="KEGG" id="stha:NCTC11429_00032"/>
<feature type="signal peptide" evidence="1">
    <location>
        <begin position="1"/>
        <end position="23"/>
    </location>
</feature>
<dbReference type="STRING" id="1123265.GCA_000686625_00647"/>
<protein>
    <recommendedName>
        <fullName evidence="4">Lipocalin-like domain-containing protein</fullName>
    </recommendedName>
</protein>
<gene>
    <name evidence="2" type="ORF">NCTC11429_00032</name>
</gene>
<evidence type="ECO:0000313" key="2">
    <source>
        <dbReference type="EMBL" id="VTR27690.1"/>
    </source>
</evidence>
<proteinExistence type="predicted"/>
<accession>A0A4U9U4A7</accession>
<dbReference type="EMBL" id="LR590484">
    <property type="protein sequence ID" value="VTR27690.1"/>
    <property type="molecule type" value="Genomic_DNA"/>
</dbReference>
<dbReference type="Proteomes" id="UP000308196">
    <property type="component" value="Chromosome"/>
</dbReference>